<organism evidence="2 3">
    <name type="scientific">Nocardiopsis akebiae</name>
    <dbReference type="NCBI Taxonomy" id="2831968"/>
    <lineage>
        <taxon>Bacteria</taxon>
        <taxon>Bacillati</taxon>
        <taxon>Actinomycetota</taxon>
        <taxon>Actinomycetes</taxon>
        <taxon>Streptosporangiales</taxon>
        <taxon>Nocardiopsidaceae</taxon>
        <taxon>Nocardiopsis</taxon>
    </lineage>
</organism>
<protein>
    <submittedName>
        <fullName evidence="2">Uncharacterized protein</fullName>
    </submittedName>
</protein>
<keyword evidence="3" id="KW-1185">Reference proteome</keyword>
<evidence type="ECO:0000313" key="2">
    <source>
        <dbReference type="EMBL" id="QUX29365.1"/>
    </source>
</evidence>
<gene>
    <name evidence="2" type="ORF">KGD83_01835</name>
</gene>
<dbReference type="RefSeq" id="WP_212642230.1">
    <property type="nucleotide sequence ID" value="NZ_CP074132.1"/>
</dbReference>
<dbReference type="EMBL" id="CP074132">
    <property type="protein sequence ID" value="QUX29365.1"/>
    <property type="molecule type" value="Genomic_DNA"/>
</dbReference>
<evidence type="ECO:0000256" key="1">
    <source>
        <dbReference type="SAM" id="SignalP"/>
    </source>
</evidence>
<dbReference type="Proteomes" id="UP000678016">
    <property type="component" value="Chromosome"/>
</dbReference>
<proteinExistence type="predicted"/>
<name>A0ABX8C639_9ACTN</name>
<keyword evidence="1" id="KW-0732">Signal</keyword>
<evidence type="ECO:0000313" key="3">
    <source>
        <dbReference type="Proteomes" id="UP000678016"/>
    </source>
</evidence>
<feature type="chain" id="PRO_5046838131" evidence="1">
    <location>
        <begin position="31"/>
        <end position="174"/>
    </location>
</feature>
<feature type="signal peptide" evidence="1">
    <location>
        <begin position="1"/>
        <end position="30"/>
    </location>
</feature>
<sequence length="174" mass="18579">MRVSTALRAATTAASAAVLCLLPLSSPAQATVDDEHCVLVLDELRHGQEESAVLSYACFPDARSRDRSHQAAADTLLMTWYDLPDFAGGSTQVRGDFGGCDGEGYGIAYVGDDWNDRVSSFRTFNGCNTVSGYHHANYGADAYYCGKCGDSGFSESYVGSGADNAISSFWISRL</sequence>
<reference evidence="3" key="1">
    <citation type="submission" date="2021-05" db="EMBL/GenBank/DDBJ databases">
        <title>Direct Submission.</title>
        <authorList>
            <person name="Li K."/>
            <person name="Gao J."/>
        </authorList>
    </citation>
    <scope>NUCLEOTIDE SEQUENCE [LARGE SCALE GENOMIC DNA]</scope>
    <source>
        <strain evidence="3">HDS12</strain>
    </source>
</reference>
<dbReference type="Gene3D" id="2.60.20.10">
    <property type="entry name" value="Crystallins"/>
    <property type="match status" value="1"/>
</dbReference>
<accession>A0ABX8C639</accession>